<keyword evidence="5" id="KW-1185">Reference proteome</keyword>
<dbReference type="PROSITE" id="PS51257">
    <property type="entry name" value="PROKAR_LIPOPROTEIN"/>
    <property type="match status" value="1"/>
</dbReference>
<feature type="signal peptide" evidence="2">
    <location>
        <begin position="1"/>
        <end position="22"/>
    </location>
</feature>
<dbReference type="Pfam" id="PF13650">
    <property type="entry name" value="Asp_protease_2"/>
    <property type="match status" value="1"/>
</dbReference>
<gene>
    <name evidence="4" type="ORF">CLV59_105480</name>
</gene>
<evidence type="ECO:0000256" key="1">
    <source>
        <dbReference type="ARBA" id="ARBA00022801"/>
    </source>
</evidence>
<protein>
    <submittedName>
        <fullName evidence="4">Aspartyl protease</fullName>
    </submittedName>
</protein>
<keyword evidence="2" id="KW-0732">Signal</keyword>
<evidence type="ECO:0000313" key="5">
    <source>
        <dbReference type="Proteomes" id="UP000249819"/>
    </source>
</evidence>
<dbReference type="InterPro" id="IPR034122">
    <property type="entry name" value="Retropepsin-like_bacterial"/>
</dbReference>
<evidence type="ECO:0000256" key="2">
    <source>
        <dbReference type="SAM" id="SignalP"/>
    </source>
</evidence>
<reference evidence="4 5" key="1">
    <citation type="submission" date="2018-06" db="EMBL/GenBank/DDBJ databases">
        <title>Genomic Encyclopedia of Archaeal and Bacterial Type Strains, Phase II (KMG-II): from individual species to whole genera.</title>
        <authorList>
            <person name="Goeker M."/>
        </authorList>
    </citation>
    <scope>NUCLEOTIDE SEQUENCE [LARGE SCALE GENOMIC DNA]</scope>
    <source>
        <strain evidence="4 5">DSM 29821</strain>
    </source>
</reference>
<sequence length="421" mass="47313">MLRIYYISVVSVLMACYFPLHAQSVNDKFPEVYQLILNRNFFKAKDWYALNKSNLDQQHQQLTEAILDNAFNKPAISDQKVTVLLQTATGLPDSLLLKLHRLKEDNAVKQYKYKEAKVEVITMLKKFAAMLSDEERDDLSNNLKIWTALENVPPQRVSRGAVKLKMFKDNAGLNNLKMTVGMDTADFIFDTGANISTVSASTAKQLHFRIIPSEIAVNAITGKTVTAQLAVCDKMMLGDLQLENVVFLVLEDEGLSFPSINYYIHGILGYAVIAALREIQITRDNYFIVPETETEISGPSNMAIDGLTPLICIDGMHFTFDTGAGNSILYAPFYQRNRSIIDGNYSPQMIAFGGAGGKVETAGFKVKVTFNIMDKKVTVKNVNLLQNNINQEKVYGNIGQDVIRQFSKMTMNFDKMFIRFD</sequence>
<dbReference type="OrthoDB" id="622881at2"/>
<comment type="caution">
    <text evidence="4">The sequence shown here is derived from an EMBL/GenBank/DDBJ whole genome shotgun (WGS) entry which is preliminary data.</text>
</comment>
<dbReference type="GO" id="GO:0006508">
    <property type="term" value="P:proteolysis"/>
    <property type="evidence" value="ECO:0007669"/>
    <property type="project" value="UniProtKB-KW"/>
</dbReference>
<accession>A0A327VWJ2</accession>
<dbReference type="Proteomes" id="UP000249819">
    <property type="component" value="Unassembled WGS sequence"/>
</dbReference>
<dbReference type="CDD" id="cd05483">
    <property type="entry name" value="retropepsin_like_bacteria"/>
    <property type="match status" value="1"/>
</dbReference>
<dbReference type="RefSeq" id="WP_111593360.1">
    <property type="nucleotide sequence ID" value="NZ_QLMA01000005.1"/>
</dbReference>
<dbReference type="GO" id="GO:0004190">
    <property type="term" value="F:aspartic-type endopeptidase activity"/>
    <property type="evidence" value="ECO:0007669"/>
    <property type="project" value="InterPro"/>
</dbReference>
<evidence type="ECO:0000313" key="4">
    <source>
        <dbReference type="EMBL" id="RAJ80371.1"/>
    </source>
</evidence>
<organism evidence="4 5">
    <name type="scientific">Chitinophaga dinghuensis</name>
    <dbReference type="NCBI Taxonomy" id="1539050"/>
    <lineage>
        <taxon>Bacteria</taxon>
        <taxon>Pseudomonadati</taxon>
        <taxon>Bacteroidota</taxon>
        <taxon>Chitinophagia</taxon>
        <taxon>Chitinophagales</taxon>
        <taxon>Chitinophagaceae</taxon>
        <taxon>Chitinophaga</taxon>
    </lineage>
</organism>
<keyword evidence="1" id="KW-0378">Hydrolase</keyword>
<evidence type="ECO:0000259" key="3">
    <source>
        <dbReference type="PROSITE" id="PS50175"/>
    </source>
</evidence>
<keyword evidence="4" id="KW-0645">Protease</keyword>
<dbReference type="Gene3D" id="2.40.70.10">
    <property type="entry name" value="Acid Proteases"/>
    <property type="match status" value="2"/>
</dbReference>
<proteinExistence type="predicted"/>
<dbReference type="EMBL" id="QLMA01000005">
    <property type="protein sequence ID" value="RAJ80371.1"/>
    <property type="molecule type" value="Genomic_DNA"/>
</dbReference>
<dbReference type="SUPFAM" id="SSF50630">
    <property type="entry name" value="Acid proteases"/>
    <property type="match status" value="1"/>
</dbReference>
<dbReference type="PROSITE" id="PS50175">
    <property type="entry name" value="ASP_PROT_RETROV"/>
    <property type="match status" value="1"/>
</dbReference>
<dbReference type="AlphaFoldDB" id="A0A327VWJ2"/>
<dbReference type="InterPro" id="IPR021109">
    <property type="entry name" value="Peptidase_aspartic_dom_sf"/>
</dbReference>
<name>A0A327VWJ2_9BACT</name>
<feature type="chain" id="PRO_5016378199" evidence="2">
    <location>
        <begin position="23"/>
        <end position="421"/>
    </location>
</feature>
<dbReference type="InterPro" id="IPR001995">
    <property type="entry name" value="Peptidase_A2_cat"/>
</dbReference>
<feature type="domain" description="Peptidase A2" evidence="3">
    <location>
        <begin position="316"/>
        <end position="360"/>
    </location>
</feature>